<keyword evidence="8" id="KW-0496">Mitochondrion</keyword>
<evidence type="ECO:0000256" key="7">
    <source>
        <dbReference type="ARBA" id="ARBA00022853"/>
    </source>
</evidence>
<feature type="domain" description="KANL2-like probable zinc-finger" evidence="15">
    <location>
        <begin position="270"/>
        <end position="326"/>
    </location>
</feature>
<dbReference type="InterPro" id="IPR025927">
    <property type="entry name" value="Znf_KANL2-like"/>
</dbReference>
<evidence type="ECO:0000256" key="5">
    <source>
        <dbReference type="ARBA" id="ARBA00022553"/>
    </source>
</evidence>
<keyword evidence="9" id="KW-0539">Nucleus</keyword>
<protein>
    <recommendedName>
        <fullName evidence="3">KAT8 regulatory NSL complex subunit 2</fullName>
    </recommendedName>
    <alternativeName>
        <fullName evidence="11">NSL complex protein NSL2</fullName>
    </alternativeName>
    <alternativeName>
        <fullName evidence="10">Non-specific lethal 2 homolog</fullName>
    </alternativeName>
</protein>
<dbReference type="AlphaFoldDB" id="A0A7J7FKH4"/>
<evidence type="ECO:0000256" key="10">
    <source>
        <dbReference type="ARBA" id="ARBA00032947"/>
    </source>
</evidence>
<evidence type="ECO:0000256" key="2">
    <source>
        <dbReference type="ARBA" id="ARBA00004173"/>
    </source>
</evidence>
<dbReference type="GO" id="GO:0005634">
    <property type="term" value="C:nucleus"/>
    <property type="evidence" value="ECO:0007669"/>
    <property type="project" value="UniProtKB-SubCell"/>
</dbReference>
<dbReference type="Proteomes" id="UP000551758">
    <property type="component" value="Unassembled WGS sequence"/>
</dbReference>
<dbReference type="GO" id="GO:0005739">
    <property type="term" value="C:mitochondrion"/>
    <property type="evidence" value="ECO:0007669"/>
    <property type="project" value="UniProtKB-SubCell"/>
</dbReference>
<keyword evidence="4" id="KW-1017">Isopeptide bond</keyword>
<comment type="subunit">
    <text evidence="13">Component of the NSL complex at least composed of KAT8/MOF, KANSL1, KANSL2, KANSL3, MCRS1, PHF20, OGT1/OGT, WDR5 and HCFC1.</text>
</comment>
<evidence type="ECO:0000256" key="11">
    <source>
        <dbReference type="ARBA" id="ARBA00033378"/>
    </source>
</evidence>
<keyword evidence="17" id="KW-1185">Reference proteome</keyword>
<feature type="compositionally biased region" description="Basic and acidic residues" evidence="14">
    <location>
        <begin position="135"/>
        <end position="144"/>
    </location>
</feature>
<evidence type="ECO:0000256" key="4">
    <source>
        <dbReference type="ARBA" id="ARBA00022499"/>
    </source>
</evidence>
<dbReference type="PANTHER" id="PTHR13453">
    <property type="entry name" value="KAT8 REGULATORY NSL COMPLEX SUBUNIT 2"/>
    <property type="match status" value="1"/>
</dbReference>
<dbReference type="GO" id="GO:0044545">
    <property type="term" value="C:NSL complex"/>
    <property type="evidence" value="ECO:0007669"/>
    <property type="project" value="TreeGrafter"/>
</dbReference>
<dbReference type="PANTHER" id="PTHR13453:SF1">
    <property type="entry name" value="KAT8 REGULATORY NSL COMPLEX SUBUNIT 2"/>
    <property type="match status" value="1"/>
</dbReference>
<dbReference type="Pfam" id="PF13891">
    <property type="entry name" value="zf-C3HC3H_KANSL2"/>
    <property type="match status" value="2"/>
</dbReference>
<evidence type="ECO:0000259" key="15">
    <source>
        <dbReference type="Pfam" id="PF13891"/>
    </source>
</evidence>
<proteinExistence type="predicted"/>
<feature type="region of interest" description="Disordered" evidence="14">
    <location>
        <begin position="127"/>
        <end position="182"/>
    </location>
</feature>
<dbReference type="GO" id="GO:0006325">
    <property type="term" value="P:chromatin organization"/>
    <property type="evidence" value="ECO:0007669"/>
    <property type="project" value="UniProtKB-KW"/>
</dbReference>
<keyword evidence="6" id="KW-0832">Ubl conjugation</keyword>
<evidence type="ECO:0000256" key="9">
    <source>
        <dbReference type="ARBA" id="ARBA00023242"/>
    </source>
</evidence>
<evidence type="ECO:0000256" key="6">
    <source>
        <dbReference type="ARBA" id="ARBA00022843"/>
    </source>
</evidence>
<keyword evidence="7" id="KW-0156">Chromatin regulator</keyword>
<comment type="subcellular location">
    <subcellularLocation>
        <location evidence="2">Mitochondrion</location>
    </subcellularLocation>
    <subcellularLocation>
        <location evidence="1">Nucleus</location>
    </subcellularLocation>
</comment>
<dbReference type="InterPro" id="IPR026316">
    <property type="entry name" value="NSL2"/>
</dbReference>
<dbReference type="EMBL" id="JACDTQ010000370">
    <property type="protein sequence ID" value="KAF5928572.1"/>
    <property type="molecule type" value="Genomic_DNA"/>
</dbReference>
<evidence type="ECO:0000313" key="17">
    <source>
        <dbReference type="Proteomes" id="UP000551758"/>
    </source>
</evidence>
<evidence type="ECO:0000256" key="14">
    <source>
        <dbReference type="SAM" id="MobiDB-lite"/>
    </source>
</evidence>
<comment type="caution">
    <text evidence="16">The sequence shown here is derived from an EMBL/GenBank/DDBJ whole genome shotgun (WGS) entry which is preliminary data.</text>
</comment>
<comment type="function">
    <text evidence="12">Non-catalytic component of the NSL histone acetyltransferase complex, a multiprotein complex that mediates histone H4 acetylation at 'Lys-5'- and 'Lys-8' (H4K5ac and H4K8ac) at transcription start sites and promotes transcription initiation. Required for NSL complex stability and for transcription of intraciliary transport genes in both ciliated and non-ciliated cells by regulating histone H4 acetylation at 'Lys-5'- and 'Lys-12' (H4K5ac and H4K12ac). This is necessary for cilium assembly in ciliated cells and for organization of the microtubule cytoskeleton in non-ciliated cells. Required within the NSL complex to maintain nuclear architecture stability by promoting KAT8-mediated acetylation of lamin LMNA.</text>
</comment>
<gene>
    <name evidence="16" type="ORF">HPG69_015178</name>
</gene>
<evidence type="ECO:0000256" key="12">
    <source>
        <dbReference type="ARBA" id="ARBA00093359"/>
    </source>
</evidence>
<evidence type="ECO:0000256" key="8">
    <source>
        <dbReference type="ARBA" id="ARBA00023128"/>
    </source>
</evidence>
<keyword evidence="5" id="KW-0597">Phosphoprotein</keyword>
<evidence type="ECO:0000256" key="3">
    <source>
        <dbReference type="ARBA" id="ARBA00015508"/>
    </source>
</evidence>
<reference evidence="16 17" key="1">
    <citation type="journal article" date="2020" name="Mol. Biol. Evol.">
        <title>Interspecific Gene Flow and the Evolution of Specialization in Black and White Rhinoceros.</title>
        <authorList>
            <person name="Moodley Y."/>
            <person name="Westbury M.V."/>
            <person name="Russo I.M."/>
            <person name="Gopalakrishnan S."/>
            <person name="Rakotoarivelo A."/>
            <person name="Olsen R.A."/>
            <person name="Prost S."/>
            <person name="Tunstall T."/>
            <person name="Ryder O.A."/>
            <person name="Dalen L."/>
            <person name="Bruford M.W."/>
        </authorList>
    </citation>
    <scope>NUCLEOTIDE SEQUENCE [LARGE SCALE GENOMIC DNA]</scope>
    <source>
        <strain evidence="16">SBR-YM</strain>
        <tissue evidence="16">Skin</tissue>
    </source>
</reference>
<evidence type="ECO:0000256" key="13">
    <source>
        <dbReference type="ARBA" id="ARBA00093543"/>
    </source>
</evidence>
<organism evidence="16 17">
    <name type="scientific">Diceros bicornis minor</name>
    <name type="common">South-central black rhinoceros</name>
    <dbReference type="NCBI Taxonomy" id="77932"/>
    <lineage>
        <taxon>Eukaryota</taxon>
        <taxon>Metazoa</taxon>
        <taxon>Chordata</taxon>
        <taxon>Craniata</taxon>
        <taxon>Vertebrata</taxon>
        <taxon>Euteleostomi</taxon>
        <taxon>Mammalia</taxon>
        <taxon>Eutheria</taxon>
        <taxon>Laurasiatheria</taxon>
        <taxon>Perissodactyla</taxon>
        <taxon>Rhinocerotidae</taxon>
        <taxon>Diceros</taxon>
    </lineage>
</organism>
<evidence type="ECO:0000256" key="1">
    <source>
        <dbReference type="ARBA" id="ARBA00004123"/>
    </source>
</evidence>
<name>A0A7J7FKH4_DICBM</name>
<feature type="domain" description="KANL2-like probable zinc-finger" evidence="15">
    <location>
        <begin position="28"/>
        <end position="92"/>
    </location>
</feature>
<sequence>MNRIRIHVLPTNRGRITPVPRSQEPLSCSFTHRPCSQPRLEGQEFCIKHILEDKNAPFKQCSYISTKNGKRCPSAAPKPEKKDGVSFCAEHARRNALALHAQMKKTNPGPMGETLLCQLSSYAKTELGSQTPESSRSEASRILDEDSWSDGEQEPITVDQTWRGDPDSEADSIDSDQEDPLKHAGVYTAEEVALIMREKLIRLQSLYIDQFKRLQHLLKEKKRRYLHNRKVEHEALGKFYAGSNVLLWVHRVNLAHTTRSSQRCLAFVDDVRCSNQSLPMTRHCLTHICQDTNQVLFKCCQGSEEVPCNKPVPVSLSEDPCCPLHFQLPPQMYKPEQVLSVPDDLEAGPMDLYLSAAELQPTESLPLEFSDDLDVVGDGMQCPPSPLLFDPSLTLEDHSVKEIAEGSVDILASEEQPQPGTGFPADSG</sequence>
<accession>A0A7J7FKH4</accession>
<feature type="compositionally biased region" description="Acidic residues" evidence="14">
    <location>
        <begin position="167"/>
        <end position="178"/>
    </location>
</feature>
<evidence type="ECO:0000313" key="16">
    <source>
        <dbReference type="EMBL" id="KAF5928572.1"/>
    </source>
</evidence>